<dbReference type="Pfam" id="PF13100">
    <property type="entry name" value="OstA_2"/>
    <property type="match status" value="1"/>
</dbReference>
<organism evidence="3 4">
    <name type="scientific">Prevotella pectinovora</name>
    <dbReference type="NCBI Taxonomy" id="1602169"/>
    <lineage>
        <taxon>Bacteria</taxon>
        <taxon>Pseudomonadati</taxon>
        <taxon>Bacteroidota</taxon>
        <taxon>Bacteroidia</taxon>
        <taxon>Bacteroidales</taxon>
        <taxon>Prevotellaceae</taxon>
        <taxon>Prevotella</taxon>
    </lineage>
</organism>
<dbReference type="NCBIfam" id="TIGR04409">
    <property type="entry name" value="LptC_YrbK"/>
    <property type="match status" value="1"/>
</dbReference>
<keyword evidence="4" id="KW-1185">Reference proteome</keyword>
<dbReference type="STRING" id="1602171.ST44_01460"/>
<comment type="caution">
    <text evidence="3">The sequence shown here is derived from an EMBL/GenBank/DDBJ whole genome shotgun (WGS) entry which is preliminary data.</text>
</comment>
<sequence length="213" mass="24922">MMKTPFFLLAVSLFLAVSCSQEKEHTAPAINPKDSVSLMTSFGVNTLISDSGVMKYRIVTEKWEVNEVRNPSRWMFERGLFLEQFDERFHVQAYIQCDTAYYYDKNKVWELRGRVRIRTLDGVRFSSEELFWDQNRHELYSNKFSRVVSPDRELQGAYFRSDERMTHYFISNTKGSFLKGNVFNSESDTIVNAPDTTKQKLRLPVTPAARKNI</sequence>
<evidence type="ECO:0000313" key="4">
    <source>
        <dbReference type="Proteomes" id="UP000032046"/>
    </source>
</evidence>
<evidence type="ECO:0000259" key="2">
    <source>
        <dbReference type="Pfam" id="PF13100"/>
    </source>
</evidence>
<feature type="chain" id="PRO_5002212804" description="Organic solvent tolerance-like N-terminal domain-containing protein" evidence="1">
    <location>
        <begin position="23"/>
        <end position="213"/>
    </location>
</feature>
<dbReference type="InterPro" id="IPR026265">
    <property type="entry name" value="LptC"/>
</dbReference>
<dbReference type="GO" id="GO:0015221">
    <property type="term" value="F:lipopolysaccharide transmembrane transporter activity"/>
    <property type="evidence" value="ECO:0007669"/>
    <property type="project" value="InterPro"/>
</dbReference>
<proteinExistence type="predicted"/>
<accession>A0A0D0IY90</accession>
<dbReference type="InterPro" id="IPR005653">
    <property type="entry name" value="OstA-like_N"/>
</dbReference>
<dbReference type="EMBL" id="JXQK01000018">
    <property type="protein sequence ID" value="KIP64615.1"/>
    <property type="molecule type" value="Genomic_DNA"/>
</dbReference>
<dbReference type="Proteomes" id="UP000032046">
    <property type="component" value="Unassembled WGS sequence"/>
</dbReference>
<reference evidence="3 4" key="1">
    <citation type="submission" date="2015-01" db="EMBL/GenBank/DDBJ databases">
        <title>Comparative genomics of non-oral Prevotella species.</title>
        <authorList>
            <person name="Accetto T."/>
            <person name="Nograsek B."/>
            <person name="Avgustin G."/>
        </authorList>
    </citation>
    <scope>NUCLEOTIDE SEQUENCE [LARGE SCALE GENOMIC DNA]</scope>
    <source>
        <strain evidence="3 4">P5-119</strain>
    </source>
</reference>
<evidence type="ECO:0000313" key="3">
    <source>
        <dbReference type="EMBL" id="KIP64615.1"/>
    </source>
</evidence>
<feature type="domain" description="Organic solvent tolerance-like N-terminal" evidence="2">
    <location>
        <begin position="90"/>
        <end position="137"/>
    </location>
</feature>
<gene>
    <name evidence="3" type="ORF">ST44_01460</name>
</gene>
<keyword evidence="1" id="KW-0732">Signal</keyword>
<dbReference type="AlphaFoldDB" id="A0A0D0IY90"/>
<name>A0A0D0IY90_9BACT</name>
<evidence type="ECO:0000256" key="1">
    <source>
        <dbReference type="SAM" id="SignalP"/>
    </source>
</evidence>
<dbReference type="GO" id="GO:0005886">
    <property type="term" value="C:plasma membrane"/>
    <property type="evidence" value="ECO:0007669"/>
    <property type="project" value="InterPro"/>
</dbReference>
<feature type="signal peptide" evidence="1">
    <location>
        <begin position="1"/>
        <end position="22"/>
    </location>
</feature>
<dbReference type="PROSITE" id="PS51257">
    <property type="entry name" value="PROKAR_LIPOPROTEIN"/>
    <property type="match status" value="1"/>
</dbReference>
<protein>
    <recommendedName>
        <fullName evidence="2">Organic solvent tolerance-like N-terminal domain-containing protein</fullName>
    </recommendedName>
</protein>